<dbReference type="OrthoDB" id="26740at2759"/>
<proteinExistence type="predicted"/>
<organism evidence="1 2">
    <name type="scientific">Sphaerobolus stellatus (strain SS14)</name>
    <dbReference type="NCBI Taxonomy" id="990650"/>
    <lineage>
        <taxon>Eukaryota</taxon>
        <taxon>Fungi</taxon>
        <taxon>Dikarya</taxon>
        <taxon>Basidiomycota</taxon>
        <taxon>Agaricomycotina</taxon>
        <taxon>Agaricomycetes</taxon>
        <taxon>Phallomycetidae</taxon>
        <taxon>Geastrales</taxon>
        <taxon>Sphaerobolaceae</taxon>
        <taxon>Sphaerobolus</taxon>
    </lineage>
</organism>
<accession>A0A0C9VRF8</accession>
<reference evidence="1 2" key="1">
    <citation type="submission" date="2014-06" db="EMBL/GenBank/DDBJ databases">
        <title>Evolutionary Origins and Diversification of the Mycorrhizal Mutualists.</title>
        <authorList>
            <consortium name="DOE Joint Genome Institute"/>
            <consortium name="Mycorrhizal Genomics Consortium"/>
            <person name="Kohler A."/>
            <person name="Kuo A."/>
            <person name="Nagy L.G."/>
            <person name="Floudas D."/>
            <person name="Copeland A."/>
            <person name="Barry K.W."/>
            <person name="Cichocki N."/>
            <person name="Veneault-Fourrey C."/>
            <person name="LaButti K."/>
            <person name="Lindquist E.A."/>
            <person name="Lipzen A."/>
            <person name="Lundell T."/>
            <person name="Morin E."/>
            <person name="Murat C."/>
            <person name="Riley R."/>
            <person name="Ohm R."/>
            <person name="Sun H."/>
            <person name="Tunlid A."/>
            <person name="Henrissat B."/>
            <person name="Grigoriev I.V."/>
            <person name="Hibbett D.S."/>
            <person name="Martin F."/>
        </authorList>
    </citation>
    <scope>NUCLEOTIDE SEQUENCE [LARGE SCALE GENOMIC DNA]</scope>
    <source>
        <strain evidence="1 2">SS14</strain>
    </source>
</reference>
<protein>
    <submittedName>
        <fullName evidence="1">Uncharacterized protein</fullName>
    </submittedName>
</protein>
<dbReference type="AlphaFoldDB" id="A0A0C9VRF8"/>
<evidence type="ECO:0000313" key="1">
    <source>
        <dbReference type="EMBL" id="KIJ44967.1"/>
    </source>
</evidence>
<dbReference type="HOGENOM" id="CLU_1687826_0_0_1"/>
<evidence type="ECO:0000313" key="2">
    <source>
        <dbReference type="Proteomes" id="UP000054279"/>
    </source>
</evidence>
<keyword evidence="2" id="KW-1185">Reference proteome</keyword>
<dbReference type="Proteomes" id="UP000054279">
    <property type="component" value="Unassembled WGS sequence"/>
</dbReference>
<name>A0A0C9VRF8_SPHS4</name>
<dbReference type="EMBL" id="KN837114">
    <property type="protein sequence ID" value="KIJ44967.1"/>
    <property type="molecule type" value="Genomic_DNA"/>
</dbReference>
<sequence>MPDLIPTRWLNAIIGVKGTATVEGWPMEKLSKAVVVKKISGNMIFKLRETQLSFPRSGSRPQTMPQMDIAIEPVVSERQIRWGMVLSVIETKPKEIIQESDVLPYTTAHEIRDGMFASAFAHPTMLSTTERKDRHHRRAFKHPWRVQRRRGRLEAC</sequence>
<gene>
    <name evidence="1" type="ORF">M422DRAFT_251595</name>
</gene>